<feature type="repeat" description="WD" evidence="3">
    <location>
        <begin position="319"/>
        <end position="345"/>
    </location>
</feature>
<dbReference type="PANTHER" id="PTHR22847">
    <property type="entry name" value="WD40 REPEAT PROTEIN"/>
    <property type="match status" value="1"/>
</dbReference>
<dbReference type="InParanoid" id="G7DSH9"/>
<evidence type="ECO:0000313" key="7">
    <source>
        <dbReference type="Proteomes" id="UP000009131"/>
    </source>
</evidence>
<evidence type="ECO:0000256" key="1">
    <source>
        <dbReference type="ARBA" id="ARBA00022574"/>
    </source>
</evidence>
<name>G7DSH9_MIXOS</name>
<dbReference type="PANTHER" id="PTHR22847:SF637">
    <property type="entry name" value="WD REPEAT DOMAIN 5B"/>
    <property type="match status" value="1"/>
</dbReference>
<dbReference type="AlphaFoldDB" id="G7DSH9"/>
<dbReference type="GO" id="GO:1990234">
    <property type="term" value="C:transferase complex"/>
    <property type="evidence" value="ECO:0007669"/>
    <property type="project" value="UniProtKB-ARBA"/>
</dbReference>
<feature type="compositionally biased region" description="Polar residues" evidence="5">
    <location>
        <begin position="205"/>
        <end position="214"/>
    </location>
</feature>
<gene>
    <name evidence="6" type="primary">Mo00183</name>
    <name evidence="6" type="ORF">E5Q_00183</name>
</gene>
<feature type="compositionally biased region" description="Polar residues" evidence="5">
    <location>
        <begin position="29"/>
        <end position="43"/>
    </location>
</feature>
<feature type="region of interest" description="Disordered" evidence="5">
    <location>
        <begin position="1"/>
        <end position="85"/>
    </location>
</feature>
<dbReference type="SUPFAM" id="SSF50978">
    <property type="entry name" value="WD40 repeat-like"/>
    <property type="match status" value="1"/>
</dbReference>
<dbReference type="RefSeq" id="XP_014566418.1">
    <property type="nucleotide sequence ID" value="XM_014710932.1"/>
</dbReference>
<feature type="region of interest" description="Disordered" evidence="5">
    <location>
        <begin position="646"/>
        <end position="701"/>
    </location>
</feature>
<feature type="compositionally biased region" description="Polar residues" evidence="5">
    <location>
        <begin position="58"/>
        <end position="81"/>
    </location>
</feature>
<dbReference type="EMBL" id="BABT02000007">
    <property type="protein sequence ID" value="GAA93539.1"/>
    <property type="molecule type" value="Genomic_DNA"/>
</dbReference>
<proteinExistence type="predicted"/>
<keyword evidence="2" id="KW-0677">Repeat</keyword>
<keyword evidence="7" id="KW-1185">Reference proteome</keyword>
<dbReference type="SMART" id="SM00320">
    <property type="entry name" value="WD40"/>
    <property type="match status" value="5"/>
</dbReference>
<dbReference type="Proteomes" id="UP000009131">
    <property type="component" value="Unassembled WGS sequence"/>
</dbReference>
<feature type="compositionally biased region" description="Low complexity" evidence="5">
    <location>
        <begin position="44"/>
        <end position="57"/>
    </location>
</feature>
<dbReference type="OMA" id="TPHARED"/>
<keyword evidence="1 3" id="KW-0853">WD repeat</keyword>
<reference evidence="6 7" key="1">
    <citation type="journal article" date="2011" name="J. Gen. Appl. Microbiol.">
        <title>Draft genome sequencing of the enigmatic basidiomycete Mixia osmundae.</title>
        <authorList>
            <person name="Nishida H."/>
            <person name="Nagatsuka Y."/>
            <person name="Sugiyama J."/>
        </authorList>
    </citation>
    <scope>NUCLEOTIDE SEQUENCE [LARGE SCALE GENOMIC DNA]</scope>
    <source>
        <strain evidence="7">CBS 9802 / IAM 14324 / JCM 22182 / KY 12970</strain>
    </source>
</reference>
<protein>
    <submittedName>
        <fullName evidence="6">Uncharacterized protein</fullName>
    </submittedName>
</protein>
<dbReference type="OrthoDB" id="2537789at2759"/>
<dbReference type="HOGENOM" id="CLU_352687_0_0_1"/>
<evidence type="ECO:0000256" key="2">
    <source>
        <dbReference type="ARBA" id="ARBA00022737"/>
    </source>
</evidence>
<dbReference type="InterPro" id="IPR036322">
    <property type="entry name" value="WD40_repeat_dom_sf"/>
</dbReference>
<feature type="compositionally biased region" description="Low complexity" evidence="5">
    <location>
        <begin position="215"/>
        <end position="255"/>
    </location>
</feature>
<dbReference type="Gene3D" id="2.130.10.10">
    <property type="entry name" value="YVTN repeat-like/Quinoprotein amine dehydrogenase"/>
    <property type="match status" value="2"/>
</dbReference>
<feature type="coiled-coil region" evidence="4">
    <location>
        <begin position="85"/>
        <end position="119"/>
    </location>
</feature>
<dbReference type="InterPro" id="IPR015943">
    <property type="entry name" value="WD40/YVTN_repeat-like_dom_sf"/>
</dbReference>
<evidence type="ECO:0000256" key="3">
    <source>
        <dbReference type="PROSITE-ProRule" id="PRU00221"/>
    </source>
</evidence>
<dbReference type="eggNOG" id="KOG0266">
    <property type="taxonomic scope" value="Eukaryota"/>
</dbReference>
<dbReference type="PROSITE" id="PS50294">
    <property type="entry name" value="WD_REPEATS_REGION"/>
    <property type="match status" value="1"/>
</dbReference>
<evidence type="ECO:0000256" key="5">
    <source>
        <dbReference type="SAM" id="MobiDB-lite"/>
    </source>
</evidence>
<feature type="repeat" description="WD" evidence="3">
    <location>
        <begin position="750"/>
        <end position="787"/>
    </location>
</feature>
<reference evidence="6 7" key="2">
    <citation type="journal article" date="2012" name="Open Biol.">
        <title>Characteristics of nucleosomes and linker DNA regions on the genome of the basidiomycete Mixia osmundae revealed by mono- and dinucleosome mapping.</title>
        <authorList>
            <person name="Nishida H."/>
            <person name="Kondo S."/>
            <person name="Matsumoto T."/>
            <person name="Suzuki Y."/>
            <person name="Yoshikawa H."/>
            <person name="Taylor T.D."/>
            <person name="Sugiyama J."/>
        </authorList>
    </citation>
    <scope>NUCLEOTIDE SEQUENCE [LARGE SCALE GENOMIC DNA]</scope>
    <source>
        <strain evidence="7">CBS 9802 / IAM 14324 / JCM 22182 / KY 12970</strain>
    </source>
</reference>
<dbReference type="InterPro" id="IPR001680">
    <property type="entry name" value="WD40_rpt"/>
</dbReference>
<feature type="region of interest" description="Disordered" evidence="5">
    <location>
        <begin position="192"/>
        <end position="278"/>
    </location>
</feature>
<keyword evidence="4" id="KW-0175">Coiled coil</keyword>
<accession>G7DSH9</accession>
<dbReference type="Pfam" id="PF00400">
    <property type="entry name" value="WD40"/>
    <property type="match status" value="3"/>
</dbReference>
<sequence>MGSSSAGSAVGYADPNVSPSLTAVGRKTPPSSLERSNGTTGIRSISSASQFLSQSASVNGLPNQDRSGATSPSHNRASTVELSEYNRLKEAHKRLRGRVAALEKENEALKASVYELSIRYGSLLAKPKPLVLGSASGTDDRTDPKPLKWGEQTRAATPVSSSLTQSLAATSLASSVASDDVLGQSATRLALSDTQATRVPHSDAETTPTMASDHSTLGGSSSLSSTQSSSPSGGILSSDENSASSTAAALLPSLPKDTRLPRSPIPAQKLQDWSTFAGVQDTEGAKEVMRYREKEQERAKEEQANKHKGGYQWGFGYNLSAHKGAIYALQFSPDARLLASAGFDGIRIWAPDLAVNPAQADATSKQTETAQRQSRASDQDTLAFDAEVEDDSLELVSPWDRGQVGEIAHCRYHTAPVSDLCFSPSSERLVSSGYDSTVQCIDTHRGVAFIRRRTATSDSDLADTATLTSTSYAHATTGLAQCVAWARNPDLINNVFFFGTSRKTLSVVDIRTPDQLAATITNDAMVNSIQACIKSSHLLIGDGNGAIKTIDLRTNQFIDPFNSPTTTPRAKEAVISHLSFSPGMHNSEPRWMAVTSFDNIIKAYDRGSDHTKLRYRQTFTLKGKNRTWPIRAAWFQGADYTDMLPSTRRSSISQPLPPQLIDSPGRSRPAGYGGSDRAEEDTLSSPPAHSKRNQAESSVARSGTLPLSSSLLLAAGSSDPKVLLFDLSHPPGSSSASPQLIPALSPVQVLEGHTEAVYTVSFLRQRGEYSGEGLLASGGGDGVVKVWTPHAREDEEV</sequence>
<feature type="region of interest" description="Disordered" evidence="5">
    <location>
        <begin position="133"/>
        <end position="162"/>
    </location>
</feature>
<dbReference type="PROSITE" id="PS50082">
    <property type="entry name" value="WD_REPEATS_2"/>
    <property type="match status" value="2"/>
</dbReference>
<feature type="compositionally biased region" description="Basic and acidic residues" evidence="5">
    <location>
        <begin position="138"/>
        <end position="148"/>
    </location>
</feature>
<evidence type="ECO:0000256" key="4">
    <source>
        <dbReference type="SAM" id="Coils"/>
    </source>
</evidence>
<evidence type="ECO:0000313" key="6">
    <source>
        <dbReference type="EMBL" id="GAA93539.1"/>
    </source>
</evidence>
<comment type="caution">
    <text evidence="6">The sequence shown here is derived from an EMBL/GenBank/DDBJ whole genome shotgun (WGS) entry which is preliminary data.</text>
</comment>
<organism evidence="6 7">
    <name type="scientific">Mixia osmundae (strain CBS 9802 / IAM 14324 / JCM 22182 / KY 12970)</name>
    <dbReference type="NCBI Taxonomy" id="764103"/>
    <lineage>
        <taxon>Eukaryota</taxon>
        <taxon>Fungi</taxon>
        <taxon>Dikarya</taxon>
        <taxon>Basidiomycota</taxon>
        <taxon>Pucciniomycotina</taxon>
        <taxon>Mixiomycetes</taxon>
        <taxon>Mixiales</taxon>
        <taxon>Mixiaceae</taxon>
        <taxon>Mixia</taxon>
    </lineage>
</organism>